<dbReference type="InterPro" id="IPR010921">
    <property type="entry name" value="Trp_repressor/repl_initiator"/>
</dbReference>
<dbReference type="SUPFAM" id="SSF48295">
    <property type="entry name" value="TrpR-like"/>
    <property type="match status" value="1"/>
</dbReference>
<evidence type="ECO:0000313" key="2">
    <source>
        <dbReference type="Proteomes" id="UP000321058"/>
    </source>
</evidence>
<name>A0A512NT89_9HYPH</name>
<dbReference type="GO" id="GO:0006313">
    <property type="term" value="P:DNA transposition"/>
    <property type="evidence" value="ECO:0007669"/>
    <property type="project" value="InterPro"/>
</dbReference>
<dbReference type="GO" id="GO:0043565">
    <property type="term" value="F:sequence-specific DNA binding"/>
    <property type="evidence" value="ECO:0007669"/>
    <property type="project" value="InterPro"/>
</dbReference>
<sequence length="179" mass="20065">MPLKRFGNWRAKFKQEPEAPQKVLYRRGGGLRHMSKWARHMSNEVGPPTPDPAKTVAGRRTFSEAEKQRILDEASQPGVTLSQIARRYGIYRRLLFRWKEELRPKQPIAPADPVFAPVQITDAASVVEVPSTTASTVIVERSAPGIEVELVGGRRVRFERDADPETVRRLIALLEGGAS</sequence>
<dbReference type="InterPro" id="IPR002514">
    <property type="entry name" value="Transposase_8"/>
</dbReference>
<dbReference type="PANTHER" id="PTHR37936">
    <property type="entry name" value="TRANSPOSASE INSC FOR INSERTION ELEMENT IS2A-RELATED"/>
    <property type="match status" value="1"/>
</dbReference>
<dbReference type="PANTHER" id="PTHR37936:SF3">
    <property type="entry name" value="TRANSPOSASE INSC FOR INSERTION ELEMENT IS2A-RELATED"/>
    <property type="match status" value="1"/>
</dbReference>
<dbReference type="AlphaFoldDB" id="A0A512NT89"/>
<dbReference type="GO" id="GO:0004803">
    <property type="term" value="F:transposase activity"/>
    <property type="evidence" value="ECO:0007669"/>
    <property type="project" value="InterPro"/>
</dbReference>
<proteinExistence type="predicted"/>
<dbReference type="NCBIfam" id="NF047595">
    <property type="entry name" value="IS66_ISRel24_TnpA"/>
    <property type="match status" value="1"/>
</dbReference>
<comment type="caution">
    <text evidence="1">The sequence shown here is derived from an EMBL/GenBank/DDBJ whole genome shotgun (WGS) entry which is preliminary data.</text>
</comment>
<accession>A0A512NT89</accession>
<evidence type="ECO:0000313" key="1">
    <source>
        <dbReference type="EMBL" id="GEP62164.1"/>
    </source>
</evidence>
<protein>
    <recommendedName>
        <fullName evidence="3">Transposase</fullName>
    </recommendedName>
</protein>
<gene>
    <name evidence="1" type="ORF">RSO01_93300</name>
</gene>
<evidence type="ECO:0008006" key="3">
    <source>
        <dbReference type="Google" id="ProtNLM"/>
    </source>
</evidence>
<dbReference type="Proteomes" id="UP000321058">
    <property type="component" value="Unassembled WGS sequence"/>
</dbReference>
<organism evidence="1 2">
    <name type="scientific">Reyranella soli</name>
    <dbReference type="NCBI Taxonomy" id="1230389"/>
    <lineage>
        <taxon>Bacteria</taxon>
        <taxon>Pseudomonadati</taxon>
        <taxon>Pseudomonadota</taxon>
        <taxon>Alphaproteobacteria</taxon>
        <taxon>Hyphomicrobiales</taxon>
        <taxon>Reyranellaceae</taxon>
        <taxon>Reyranella</taxon>
    </lineage>
</organism>
<keyword evidence="2" id="KW-1185">Reference proteome</keyword>
<reference evidence="1 2" key="1">
    <citation type="submission" date="2019-07" db="EMBL/GenBank/DDBJ databases">
        <title>Whole genome shotgun sequence of Reyranella soli NBRC 108950.</title>
        <authorList>
            <person name="Hosoyama A."/>
            <person name="Uohara A."/>
            <person name="Ohji S."/>
            <person name="Ichikawa N."/>
        </authorList>
    </citation>
    <scope>NUCLEOTIDE SEQUENCE [LARGE SCALE GENOMIC DNA]</scope>
    <source>
        <strain evidence="1 2">NBRC 108950</strain>
    </source>
</reference>
<dbReference type="EMBL" id="BKAJ01000328">
    <property type="protein sequence ID" value="GEP62164.1"/>
    <property type="molecule type" value="Genomic_DNA"/>
</dbReference>
<dbReference type="Pfam" id="PF01527">
    <property type="entry name" value="HTH_Tnp_1"/>
    <property type="match status" value="1"/>
</dbReference>